<dbReference type="InterPro" id="IPR036430">
    <property type="entry name" value="RNase_T2-like_sf"/>
</dbReference>
<keyword evidence="6" id="KW-1015">Disulfide bond</keyword>
<dbReference type="Proteomes" id="UP000029964">
    <property type="component" value="Unassembled WGS sequence"/>
</dbReference>
<dbReference type="InterPro" id="IPR018188">
    <property type="entry name" value="RNase_T2_His_AS_1"/>
</dbReference>
<comment type="caution">
    <text evidence="13">The sequence shown here is derived from an EMBL/GenBank/DDBJ whole genome shotgun (WGS) entry which is preliminary data.</text>
</comment>
<dbReference type="GO" id="GO:0003723">
    <property type="term" value="F:RNA binding"/>
    <property type="evidence" value="ECO:0007669"/>
    <property type="project" value="InterPro"/>
</dbReference>
<feature type="active site" evidence="9">
    <location>
        <position position="131"/>
    </location>
</feature>
<dbReference type="GO" id="GO:0016787">
    <property type="term" value="F:hydrolase activity"/>
    <property type="evidence" value="ECO:0007669"/>
    <property type="project" value="UniProtKB-KW"/>
</dbReference>
<reference evidence="14" key="1">
    <citation type="journal article" date="2014" name="Genome Announc.">
        <title>Genome sequence and annotation of Acremonium chrysogenum, producer of the beta-lactam antibiotic cephalosporin C.</title>
        <authorList>
            <person name="Terfehr D."/>
            <person name="Dahlmann T.A."/>
            <person name="Specht T."/>
            <person name="Zadra I."/>
            <person name="Kuernsteiner H."/>
            <person name="Kueck U."/>
        </authorList>
    </citation>
    <scope>NUCLEOTIDE SEQUENCE [LARGE SCALE GENOMIC DNA]</scope>
    <source>
        <strain evidence="14">ATCC 11550 / CBS 779.69 / DSM 880 / IAM 14645 / JCM 23072 / IMI 49137</strain>
    </source>
</reference>
<evidence type="ECO:0000256" key="12">
    <source>
        <dbReference type="SAM" id="SignalP"/>
    </source>
</evidence>
<feature type="signal peptide" evidence="12">
    <location>
        <begin position="1"/>
        <end position="19"/>
    </location>
</feature>
<dbReference type="FunFam" id="3.90.730.10:FF:000004">
    <property type="entry name" value="Ribonuclease T2-like"/>
    <property type="match status" value="1"/>
</dbReference>
<dbReference type="PANTHER" id="PTHR11240:SF22">
    <property type="entry name" value="RIBONUCLEASE T2"/>
    <property type="match status" value="1"/>
</dbReference>
<dbReference type="AlphaFoldDB" id="A0A086SZL4"/>
<dbReference type="Gene3D" id="3.90.730.10">
    <property type="entry name" value="Ribonuclease T2-like"/>
    <property type="match status" value="1"/>
</dbReference>
<dbReference type="PANTHER" id="PTHR11240">
    <property type="entry name" value="RIBONUCLEASE T2"/>
    <property type="match status" value="1"/>
</dbReference>
<evidence type="ECO:0000256" key="6">
    <source>
        <dbReference type="ARBA" id="ARBA00023157"/>
    </source>
</evidence>
<evidence type="ECO:0000256" key="9">
    <source>
        <dbReference type="PIRSR" id="PIRSR633697-1"/>
    </source>
</evidence>
<evidence type="ECO:0000256" key="11">
    <source>
        <dbReference type="SAM" id="MobiDB-lite"/>
    </source>
</evidence>
<keyword evidence="3" id="KW-0540">Nuclease</keyword>
<keyword evidence="5" id="KW-0378">Hydrolase</keyword>
<keyword evidence="8" id="KW-0456">Lyase</keyword>
<feature type="active site" evidence="9">
    <location>
        <position position="135"/>
    </location>
</feature>
<evidence type="ECO:0000256" key="10">
    <source>
        <dbReference type="RuleBase" id="RU004328"/>
    </source>
</evidence>
<evidence type="ECO:0000313" key="14">
    <source>
        <dbReference type="Proteomes" id="UP000029964"/>
    </source>
</evidence>
<dbReference type="InterPro" id="IPR001568">
    <property type="entry name" value="RNase_T2-like"/>
</dbReference>
<evidence type="ECO:0000256" key="8">
    <source>
        <dbReference type="ARBA" id="ARBA00023239"/>
    </source>
</evidence>
<comment type="similarity">
    <text evidence="1 10">Belongs to the RNase T2 family.</text>
</comment>
<dbReference type="EC" id="4.6.1.19" evidence="2"/>
<gene>
    <name evidence="13" type="ORF">ACRE_067290</name>
</gene>
<dbReference type="GO" id="GO:0033897">
    <property type="term" value="F:ribonuclease T2 activity"/>
    <property type="evidence" value="ECO:0007669"/>
    <property type="project" value="UniProtKB-EC"/>
</dbReference>
<dbReference type="Pfam" id="PF00445">
    <property type="entry name" value="Ribonuclease_T2"/>
    <property type="match status" value="1"/>
</dbReference>
<dbReference type="GO" id="GO:0005576">
    <property type="term" value="C:extracellular region"/>
    <property type="evidence" value="ECO:0007669"/>
    <property type="project" value="TreeGrafter"/>
</dbReference>
<keyword evidence="4" id="KW-0255">Endonuclease</keyword>
<name>A0A086SZL4_HAPC1</name>
<evidence type="ECO:0000256" key="4">
    <source>
        <dbReference type="ARBA" id="ARBA00022759"/>
    </source>
</evidence>
<protein>
    <recommendedName>
        <fullName evidence="2">ribonuclease T2</fullName>
        <ecNumber evidence="2">4.6.1.19</ecNumber>
    </recommendedName>
</protein>
<dbReference type="PROSITE" id="PS00531">
    <property type="entry name" value="RNASE_T2_2"/>
    <property type="match status" value="1"/>
</dbReference>
<keyword evidence="12" id="KW-0732">Signal</keyword>
<dbReference type="HOGENOM" id="CLU_037966_1_1_1"/>
<evidence type="ECO:0000256" key="7">
    <source>
        <dbReference type="ARBA" id="ARBA00023180"/>
    </source>
</evidence>
<dbReference type="GO" id="GO:0006401">
    <property type="term" value="P:RNA catabolic process"/>
    <property type="evidence" value="ECO:0007669"/>
    <property type="project" value="TreeGrafter"/>
</dbReference>
<proteinExistence type="inferred from homology"/>
<dbReference type="InterPro" id="IPR033130">
    <property type="entry name" value="RNase_T2_His_AS_2"/>
</dbReference>
<keyword evidence="7" id="KW-0325">Glycoprotein</keyword>
<dbReference type="SUPFAM" id="SSF55895">
    <property type="entry name" value="Ribonuclease Rh-like"/>
    <property type="match status" value="1"/>
</dbReference>
<evidence type="ECO:0000313" key="13">
    <source>
        <dbReference type="EMBL" id="KFH42546.1"/>
    </source>
</evidence>
<organism evidence="13 14">
    <name type="scientific">Hapsidospora chrysogenum (strain ATCC 11550 / CBS 779.69 / DSM 880 / IAM 14645 / JCM 23072 / IMI 49137)</name>
    <name type="common">Acremonium chrysogenum</name>
    <dbReference type="NCBI Taxonomy" id="857340"/>
    <lineage>
        <taxon>Eukaryota</taxon>
        <taxon>Fungi</taxon>
        <taxon>Dikarya</taxon>
        <taxon>Ascomycota</taxon>
        <taxon>Pezizomycotina</taxon>
        <taxon>Sordariomycetes</taxon>
        <taxon>Hypocreomycetidae</taxon>
        <taxon>Hypocreales</taxon>
        <taxon>Bionectriaceae</taxon>
        <taxon>Hapsidospora</taxon>
    </lineage>
</organism>
<feature type="chain" id="PRO_5001815241" description="ribonuclease T2" evidence="12">
    <location>
        <begin position="20"/>
        <end position="288"/>
    </location>
</feature>
<sequence length="288" mass="31340">MASLRTLAPLAAFVASATAFTGLKTCDADLPMSCQNDTAVEDTCCFVTSGEILLTQFWDTEPVTGPADSWTIHGLWPNYCGGDYPSNCDSDREYTNITDILTEGGAKETLAEMEKYWKDYEGDDESFWEHEWGKHGTCVSTLEPECYGAGFEPGQDAIHYFATTVKLFKSLPTHKWLADAGITPSASEKYPFKDVKAALEKQHGASVSLSCDGDKLNEVWYAFNVKGSLQEGEFKAVDLSGSTSIAGDCSDQISYPPKTGANATRSASGFKPQTRPFKPLEPVNVGQN</sequence>
<evidence type="ECO:0000256" key="3">
    <source>
        <dbReference type="ARBA" id="ARBA00022722"/>
    </source>
</evidence>
<evidence type="ECO:0000256" key="1">
    <source>
        <dbReference type="ARBA" id="ARBA00007469"/>
    </source>
</evidence>
<dbReference type="InterPro" id="IPR033697">
    <property type="entry name" value="Ribonuclease_T2_eukaryotic"/>
</dbReference>
<evidence type="ECO:0000256" key="5">
    <source>
        <dbReference type="ARBA" id="ARBA00022801"/>
    </source>
</evidence>
<dbReference type="OrthoDB" id="435754at2759"/>
<feature type="active site" evidence="9">
    <location>
        <position position="73"/>
    </location>
</feature>
<dbReference type="CDD" id="cd01061">
    <property type="entry name" value="RNase_T2_euk"/>
    <property type="match status" value="1"/>
</dbReference>
<dbReference type="EMBL" id="JPKY01000091">
    <property type="protein sequence ID" value="KFH42546.1"/>
    <property type="molecule type" value="Genomic_DNA"/>
</dbReference>
<accession>A0A086SZL4</accession>
<feature type="region of interest" description="Disordered" evidence="11">
    <location>
        <begin position="255"/>
        <end position="288"/>
    </location>
</feature>
<evidence type="ECO:0000256" key="2">
    <source>
        <dbReference type="ARBA" id="ARBA00012571"/>
    </source>
</evidence>
<keyword evidence="14" id="KW-1185">Reference proteome</keyword>
<dbReference type="PROSITE" id="PS00530">
    <property type="entry name" value="RNASE_T2_1"/>
    <property type="match status" value="1"/>
</dbReference>